<gene>
    <name evidence="2" type="ORF">YA0849_34945</name>
</gene>
<dbReference type="InterPro" id="IPR013597">
    <property type="entry name" value="Mat_intron_G2"/>
</dbReference>
<evidence type="ECO:0000259" key="1">
    <source>
        <dbReference type="Pfam" id="PF08388"/>
    </source>
</evidence>
<dbReference type="Proteomes" id="UP000614123">
    <property type="component" value="Unassembled WGS sequence"/>
</dbReference>
<accession>A0ABS0VRD1</accession>
<sequence length="105" mass="12349">MIVLAVTVTRFDCCISIHAKKTAQHDEHLGKIREVIKANKTSNQANLIRLLNPILRGWANYYCHVVAKATFNRVDSTVWSMLWQWALRRHPNKGKRWVKKKYFKS</sequence>
<dbReference type="EMBL" id="JAEILD010000343">
    <property type="protein sequence ID" value="MBI6654109.1"/>
    <property type="molecule type" value="Genomic_DNA"/>
</dbReference>
<keyword evidence="3" id="KW-1185">Reference proteome</keyword>
<reference evidence="2 3" key="1">
    <citation type="submission" date="2020-12" db="EMBL/GenBank/DDBJ databases">
        <title>Comparative genomic insights into the epidemiology and virulence of plant pathogenic Pseudomonads from Turkey.</title>
        <authorList>
            <person name="Dillon M."/>
            <person name="Ruiz-Bedoya T."/>
            <person name="Bendalovic-Torma C."/>
            <person name="Guttman K.M."/>
            <person name="Kwak H."/>
            <person name="Middleton M.A."/>
            <person name="Wang P.W."/>
            <person name="Horuz S."/>
            <person name="Aysan Y."/>
            <person name="Guttman D.S."/>
        </authorList>
    </citation>
    <scope>NUCLEOTIDE SEQUENCE [LARGE SCALE GENOMIC DNA]</scope>
    <source>
        <strain evidence="2 3">S4_EA_3a</strain>
    </source>
</reference>
<evidence type="ECO:0000313" key="2">
    <source>
        <dbReference type="EMBL" id="MBI6654109.1"/>
    </source>
</evidence>
<protein>
    <recommendedName>
        <fullName evidence="1">Group II intron maturase-specific domain-containing protein</fullName>
    </recommendedName>
</protein>
<name>A0ABS0VRD1_PSEVE</name>
<feature type="domain" description="Group II intron maturase-specific" evidence="1">
    <location>
        <begin position="28"/>
        <end position="103"/>
    </location>
</feature>
<proteinExistence type="predicted"/>
<evidence type="ECO:0000313" key="3">
    <source>
        <dbReference type="Proteomes" id="UP000614123"/>
    </source>
</evidence>
<dbReference type="Pfam" id="PF08388">
    <property type="entry name" value="GIIM"/>
    <property type="match status" value="1"/>
</dbReference>
<organism evidence="2 3">
    <name type="scientific">Pseudomonas veronii</name>
    <dbReference type="NCBI Taxonomy" id="76761"/>
    <lineage>
        <taxon>Bacteria</taxon>
        <taxon>Pseudomonadati</taxon>
        <taxon>Pseudomonadota</taxon>
        <taxon>Gammaproteobacteria</taxon>
        <taxon>Pseudomonadales</taxon>
        <taxon>Pseudomonadaceae</taxon>
        <taxon>Pseudomonas</taxon>
    </lineage>
</organism>
<comment type="caution">
    <text evidence="2">The sequence shown here is derived from an EMBL/GenBank/DDBJ whole genome shotgun (WGS) entry which is preliminary data.</text>
</comment>